<proteinExistence type="predicted"/>
<protein>
    <submittedName>
        <fullName evidence="1">Uncharacterized protein</fullName>
    </submittedName>
</protein>
<comment type="caution">
    <text evidence="1">The sequence shown here is derived from an EMBL/GenBank/DDBJ whole genome shotgun (WGS) entry which is preliminary data.</text>
</comment>
<feature type="non-terminal residue" evidence="1">
    <location>
        <position position="49"/>
    </location>
</feature>
<organism evidence="1 2">
    <name type="scientific">Trifolium medium</name>
    <dbReference type="NCBI Taxonomy" id="97028"/>
    <lineage>
        <taxon>Eukaryota</taxon>
        <taxon>Viridiplantae</taxon>
        <taxon>Streptophyta</taxon>
        <taxon>Embryophyta</taxon>
        <taxon>Tracheophyta</taxon>
        <taxon>Spermatophyta</taxon>
        <taxon>Magnoliopsida</taxon>
        <taxon>eudicotyledons</taxon>
        <taxon>Gunneridae</taxon>
        <taxon>Pentapetalae</taxon>
        <taxon>rosids</taxon>
        <taxon>fabids</taxon>
        <taxon>Fabales</taxon>
        <taxon>Fabaceae</taxon>
        <taxon>Papilionoideae</taxon>
        <taxon>50 kb inversion clade</taxon>
        <taxon>NPAAA clade</taxon>
        <taxon>Hologalegina</taxon>
        <taxon>IRL clade</taxon>
        <taxon>Trifolieae</taxon>
        <taxon>Trifolium</taxon>
    </lineage>
</organism>
<dbReference type="Proteomes" id="UP000265520">
    <property type="component" value="Unassembled WGS sequence"/>
</dbReference>
<keyword evidence="2" id="KW-1185">Reference proteome</keyword>
<name>A0A392TTX3_9FABA</name>
<evidence type="ECO:0000313" key="1">
    <source>
        <dbReference type="EMBL" id="MCI63720.1"/>
    </source>
</evidence>
<sequence length="49" mass="5478">MSTSPRMSPLRYIPEDVSAEITAFNRWENFPQAMVISGDGYNKITIGSV</sequence>
<dbReference type="AlphaFoldDB" id="A0A392TTX3"/>
<accession>A0A392TTX3</accession>
<evidence type="ECO:0000313" key="2">
    <source>
        <dbReference type="Proteomes" id="UP000265520"/>
    </source>
</evidence>
<reference evidence="1 2" key="1">
    <citation type="journal article" date="2018" name="Front. Plant Sci.">
        <title>Red Clover (Trifolium pratense) and Zigzag Clover (T. medium) - A Picture of Genomic Similarities and Differences.</title>
        <authorList>
            <person name="Dluhosova J."/>
            <person name="Istvanek J."/>
            <person name="Nedelnik J."/>
            <person name="Repkova J."/>
        </authorList>
    </citation>
    <scope>NUCLEOTIDE SEQUENCE [LARGE SCALE GENOMIC DNA]</scope>
    <source>
        <strain evidence="2">cv. 10/8</strain>
        <tissue evidence="1">Leaf</tissue>
    </source>
</reference>
<dbReference type="EMBL" id="LXQA010642345">
    <property type="protein sequence ID" value="MCI63720.1"/>
    <property type="molecule type" value="Genomic_DNA"/>
</dbReference>